<dbReference type="AlphaFoldDB" id="A0A7T0BYH1"/>
<sequence>MVTVGMNYKVLPGKEETFEGAFKKVVELMRSMEGHTNTNMYRDITDAQTYLIVSEWASEEAYRGFINSEKFADVVDWGKEHILAGRPSHNMYKQ</sequence>
<dbReference type="Gene3D" id="3.30.70.100">
    <property type="match status" value="1"/>
</dbReference>
<dbReference type="InterPro" id="IPR011008">
    <property type="entry name" value="Dimeric_a/b-barrel"/>
</dbReference>
<dbReference type="InterPro" id="IPR050404">
    <property type="entry name" value="Heme-degrading_MO"/>
</dbReference>
<evidence type="ECO:0000259" key="1">
    <source>
        <dbReference type="PROSITE" id="PS51725"/>
    </source>
</evidence>
<dbReference type="GO" id="GO:0004497">
    <property type="term" value="F:monooxygenase activity"/>
    <property type="evidence" value="ECO:0007669"/>
    <property type="project" value="UniProtKB-KW"/>
</dbReference>
<reference evidence="2 3" key="1">
    <citation type="submission" date="2020-02" db="EMBL/GenBank/DDBJ databases">
        <title>Genomic and physiological characterization of two novel Nitrospinaceae genera.</title>
        <authorList>
            <person name="Mueller A.J."/>
            <person name="Jung M.-Y."/>
            <person name="Strachan C.R."/>
            <person name="Herbold C.W."/>
            <person name="Kirkegaard R.H."/>
            <person name="Daims H."/>
        </authorList>
    </citation>
    <scope>NUCLEOTIDE SEQUENCE [LARGE SCALE GENOMIC DNA]</scope>
    <source>
        <strain evidence="2">EB</strain>
    </source>
</reference>
<dbReference type="PROSITE" id="PS51725">
    <property type="entry name" value="ABM"/>
    <property type="match status" value="1"/>
</dbReference>
<accession>A0A7T0BYH1</accession>
<dbReference type="SUPFAM" id="SSF54909">
    <property type="entry name" value="Dimeric alpha+beta barrel"/>
    <property type="match status" value="1"/>
</dbReference>
<dbReference type="PANTHER" id="PTHR34474">
    <property type="entry name" value="SIGNAL TRANSDUCTION PROTEIN TRAP"/>
    <property type="match status" value="1"/>
</dbReference>
<dbReference type="InterPro" id="IPR007138">
    <property type="entry name" value="ABM_dom"/>
</dbReference>
<evidence type="ECO:0000313" key="3">
    <source>
        <dbReference type="Proteomes" id="UP000594688"/>
    </source>
</evidence>
<dbReference type="Pfam" id="PF03992">
    <property type="entry name" value="ABM"/>
    <property type="match status" value="1"/>
</dbReference>
<dbReference type="EMBL" id="CP048685">
    <property type="protein sequence ID" value="QPJ63295.1"/>
    <property type="molecule type" value="Genomic_DNA"/>
</dbReference>
<feature type="domain" description="ABM" evidence="1">
    <location>
        <begin position="2"/>
        <end position="91"/>
    </location>
</feature>
<dbReference type="PANTHER" id="PTHR34474:SF2">
    <property type="entry name" value="SIGNAL TRANSDUCTION PROTEIN TRAP"/>
    <property type="match status" value="1"/>
</dbReference>
<keyword evidence="2" id="KW-0503">Monooxygenase</keyword>
<proteinExistence type="predicted"/>
<evidence type="ECO:0000313" key="2">
    <source>
        <dbReference type="EMBL" id="QPJ63295.1"/>
    </source>
</evidence>
<protein>
    <submittedName>
        <fullName evidence="2">Antibiotic biosynthesis monooxygenase</fullName>
    </submittedName>
</protein>
<dbReference type="Proteomes" id="UP000594688">
    <property type="component" value="Chromosome"/>
</dbReference>
<dbReference type="KEGG" id="nli:G3M70_15990"/>
<gene>
    <name evidence="2" type="ORF">G3M70_15990</name>
</gene>
<organism evidence="2 3">
    <name type="scientific">Candidatus Nitronauta litoralis</name>
    <dbReference type="NCBI Taxonomy" id="2705533"/>
    <lineage>
        <taxon>Bacteria</taxon>
        <taxon>Pseudomonadati</taxon>
        <taxon>Nitrospinota/Tectimicrobiota group</taxon>
        <taxon>Nitrospinota</taxon>
        <taxon>Nitrospinia</taxon>
        <taxon>Nitrospinales</taxon>
        <taxon>Nitrospinaceae</taxon>
        <taxon>Candidatus Nitronauta</taxon>
    </lineage>
</organism>
<keyword evidence="2" id="KW-0560">Oxidoreductase</keyword>
<name>A0A7T0BYH1_9BACT</name>